<feature type="transmembrane region" description="Helical" evidence="6">
    <location>
        <begin position="7"/>
        <end position="27"/>
    </location>
</feature>
<evidence type="ECO:0000313" key="8">
    <source>
        <dbReference type="Proteomes" id="UP000320776"/>
    </source>
</evidence>
<keyword evidence="2" id="KW-1003">Cell membrane</keyword>
<keyword evidence="7" id="KW-0969">Cilium</keyword>
<evidence type="ECO:0000256" key="5">
    <source>
        <dbReference type="ARBA" id="ARBA00023136"/>
    </source>
</evidence>
<evidence type="ECO:0000256" key="3">
    <source>
        <dbReference type="ARBA" id="ARBA00022692"/>
    </source>
</evidence>
<dbReference type="AlphaFoldDB" id="A0A517DT18"/>
<organism evidence="7 8">
    <name type="scientific">Sporomusa termitida</name>
    <dbReference type="NCBI Taxonomy" id="2377"/>
    <lineage>
        <taxon>Bacteria</taxon>
        <taxon>Bacillati</taxon>
        <taxon>Bacillota</taxon>
        <taxon>Negativicutes</taxon>
        <taxon>Selenomonadales</taxon>
        <taxon>Sporomusaceae</taxon>
        <taxon>Sporomusa</taxon>
    </lineage>
</organism>
<dbReference type="EMBL" id="CP036259">
    <property type="protein sequence ID" value="QDR80503.1"/>
    <property type="molecule type" value="Genomic_DNA"/>
</dbReference>
<dbReference type="InterPro" id="IPR022781">
    <property type="entry name" value="Flagellar_biosynth_FliO"/>
</dbReference>
<dbReference type="Proteomes" id="UP000320776">
    <property type="component" value="Chromosome"/>
</dbReference>
<keyword evidence="8" id="KW-1185">Reference proteome</keyword>
<dbReference type="Pfam" id="PF04347">
    <property type="entry name" value="FliO"/>
    <property type="match status" value="1"/>
</dbReference>
<dbReference type="OrthoDB" id="2080636at2"/>
<gene>
    <name evidence="7" type="ORF">SPTER_18310</name>
</gene>
<keyword evidence="7" id="KW-0966">Cell projection</keyword>
<keyword evidence="4 6" id="KW-1133">Transmembrane helix</keyword>
<dbReference type="KEGG" id="sted:SPTER_18310"/>
<dbReference type="RefSeq" id="WP_144350103.1">
    <property type="nucleotide sequence ID" value="NZ_CP036259.1"/>
</dbReference>
<evidence type="ECO:0000313" key="7">
    <source>
        <dbReference type="EMBL" id="QDR80503.1"/>
    </source>
</evidence>
<keyword evidence="5 6" id="KW-0472">Membrane</keyword>
<keyword evidence="3 6" id="KW-0812">Transmembrane</keyword>
<proteinExistence type="predicted"/>
<reference evidence="7 8" key="1">
    <citation type="submission" date="2019-02" db="EMBL/GenBank/DDBJ databases">
        <title>Closed genome of Sporomusa termitida DSM 4440.</title>
        <authorList>
            <person name="Poehlein A."/>
            <person name="Daniel R."/>
        </authorList>
    </citation>
    <scope>NUCLEOTIDE SEQUENCE [LARGE SCALE GENOMIC DNA]</scope>
    <source>
        <strain evidence="7 8">DSM 4440</strain>
    </source>
</reference>
<evidence type="ECO:0000256" key="6">
    <source>
        <dbReference type="SAM" id="Phobius"/>
    </source>
</evidence>
<name>A0A517DT18_9FIRM</name>
<feature type="transmembrane region" description="Helical" evidence="6">
    <location>
        <begin position="47"/>
        <end position="70"/>
    </location>
</feature>
<accession>A0A517DT18</accession>
<dbReference type="GO" id="GO:0016020">
    <property type="term" value="C:membrane"/>
    <property type="evidence" value="ECO:0007669"/>
    <property type="project" value="InterPro"/>
</dbReference>
<comment type="subcellular location">
    <subcellularLocation>
        <location evidence="1">Cell membrane</location>
    </subcellularLocation>
</comment>
<evidence type="ECO:0000256" key="4">
    <source>
        <dbReference type="ARBA" id="ARBA00022989"/>
    </source>
</evidence>
<evidence type="ECO:0000256" key="2">
    <source>
        <dbReference type="ARBA" id="ARBA00022475"/>
    </source>
</evidence>
<keyword evidence="7" id="KW-0282">Flagellum</keyword>
<dbReference type="GO" id="GO:0044781">
    <property type="term" value="P:bacterial-type flagellum organization"/>
    <property type="evidence" value="ECO:0007669"/>
    <property type="project" value="InterPro"/>
</dbReference>
<sequence length="192" mass="21377">MCTYRRYIRCILIICGIVIFCANYGLAAGEPSEYLKYQEPPPPASSWFTASGYVFSLLLTFLLVLGLAYFTSRFLGQKMNGSAGFNNQGTIHSTLVLGPNRAVYVVETAGKFMVLGVTEQSISLLREITDPEDIEQLKARAALAVPSEQFADVFQRQLLALKQINKKFPAVFGLDTQEINEKEHENVRGRGK</sequence>
<evidence type="ECO:0000256" key="1">
    <source>
        <dbReference type="ARBA" id="ARBA00004236"/>
    </source>
</evidence>
<protein>
    <submittedName>
        <fullName evidence="7">Flagellar biosynthetic protein FliO</fullName>
    </submittedName>
</protein>